<dbReference type="EMBL" id="SIDB01000005">
    <property type="protein sequence ID" value="KAI3432650.1"/>
    <property type="molecule type" value="Genomic_DNA"/>
</dbReference>
<protein>
    <recommendedName>
        <fullName evidence="1">Methyltransferase domain-containing protein</fullName>
    </recommendedName>
</protein>
<proteinExistence type="predicted"/>
<comment type="caution">
    <text evidence="2">The sequence shown here is derived from an EMBL/GenBank/DDBJ whole genome shotgun (WGS) entry which is preliminary data.</text>
</comment>
<gene>
    <name evidence="2" type="ORF">D9Q98_004196</name>
</gene>
<accession>A0A9D4TRF4</accession>
<dbReference type="Gene3D" id="3.40.50.150">
    <property type="entry name" value="Vaccinia Virus protein VP39"/>
    <property type="match status" value="1"/>
</dbReference>
<dbReference type="AlphaFoldDB" id="A0A9D4TRF4"/>
<feature type="domain" description="Methyltransferase" evidence="1">
    <location>
        <begin position="126"/>
        <end position="367"/>
    </location>
</feature>
<name>A0A9D4TRF4_CHLVU</name>
<dbReference type="InterPro" id="IPR025714">
    <property type="entry name" value="Methyltranfer_dom"/>
</dbReference>
<dbReference type="SUPFAM" id="SSF53335">
    <property type="entry name" value="S-adenosyl-L-methionine-dependent methyltransferases"/>
    <property type="match status" value="1"/>
</dbReference>
<dbReference type="Pfam" id="PF13383">
    <property type="entry name" value="Methyltransf_22"/>
    <property type="match status" value="1"/>
</dbReference>
<dbReference type="PANTHER" id="PTHR32026:SF10">
    <property type="entry name" value="METHYLTRANSFERASE-LIKE PROTEIN 24-RELATED"/>
    <property type="match status" value="1"/>
</dbReference>
<evidence type="ECO:0000259" key="1">
    <source>
        <dbReference type="Pfam" id="PF13383"/>
    </source>
</evidence>
<dbReference type="PANTHER" id="PTHR32026">
    <property type="entry name" value="METHYLTRANSFERASE-LIKE PROTEIN 24"/>
    <property type="match status" value="1"/>
</dbReference>
<reference evidence="2" key="1">
    <citation type="journal article" date="2019" name="Plant J.">
        <title>Chlorella vulgaris genome assembly and annotation reveals the molecular basis for metabolic acclimation to high light conditions.</title>
        <authorList>
            <person name="Cecchin M."/>
            <person name="Marcolungo L."/>
            <person name="Rossato M."/>
            <person name="Girolomoni L."/>
            <person name="Cosentino E."/>
            <person name="Cuine S."/>
            <person name="Li-Beisson Y."/>
            <person name="Delledonne M."/>
            <person name="Ballottari M."/>
        </authorList>
    </citation>
    <scope>NUCLEOTIDE SEQUENCE</scope>
    <source>
        <strain evidence="2">211/11P</strain>
    </source>
</reference>
<dbReference type="InterPro" id="IPR026913">
    <property type="entry name" value="METTL24"/>
</dbReference>
<organism evidence="2 3">
    <name type="scientific">Chlorella vulgaris</name>
    <name type="common">Green alga</name>
    <dbReference type="NCBI Taxonomy" id="3077"/>
    <lineage>
        <taxon>Eukaryota</taxon>
        <taxon>Viridiplantae</taxon>
        <taxon>Chlorophyta</taxon>
        <taxon>core chlorophytes</taxon>
        <taxon>Trebouxiophyceae</taxon>
        <taxon>Chlorellales</taxon>
        <taxon>Chlorellaceae</taxon>
        <taxon>Chlorella clade</taxon>
        <taxon>Chlorella</taxon>
    </lineage>
</organism>
<evidence type="ECO:0000313" key="2">
    <source>
        <dbReference type="EMBL" id="KAI3432650.1"/>
    </source>
</evidence>
<evidence type="ECO:0000313" key="3">
    <source>
        <dbReference type="Proteomes" id="UP001055712"/>
    </source>
</evidence>
<keyword evidence="3" id="KW-1185">Reference proteome</keyword>
<dbReference type="OrthoDB" id="2011676at2759"/>
<sequence>MDRLIVRRGKRGSVLLAVAVTLPALLLLAGINQHLHSGQHVHLPDGRRRTKPLRVTDQTEWHVNATNALAEWRSALLGNMLDLYKRTEAAAYNGSDTPIVRIEPAGFNRYALFDAIVLCPDGGPPRRVGSDGDGGKWLCPLDAGLGNETQAAALVPADAPPATRNQSSCIVYSVGSNNQFDFEEAMLKKTTEFFCLRSLDFAPTDAMQLGCSVHTFDCFSPGTPASLMEGRHFFHRVCLGHVNYEKDGRVFQTLDTVLKANNHSYVDILKIDIEGYEFEVLSGFHLLDSCAFPAQISIELHYHHLYMMTPHEMNRNHWDNMLWPMHELSLAELVAVFGHLADLGYAATSREDNPMSVEGCCVEYSFIRVERPAHC</sequence>
<reference evidence="2" key="2">
    <citation type="submission" date="2020-11" db="EMBL/GenBank/DDBJ databases">
        <authorList>
            <person name="Cecchin M."/>
            <person name="Marcolungo L."/>
            <person name="Rossato M."/>
            <person name="Girolomoni L."/>
            <person name="Cosentino E."/>
            <person name="Cuine S."/>
            <person name="Li-Beisson Y."/>
            <person name="Delledonne M."/>
            <person name="Ballottari M."/>
        </authorList>
    </citation>
    <scope>NUCLEOTIDE SEQUENCE</scope>
    <source>
        <strain evidence="2">211/11P</strain>
        <tissue evidence="2">Whole cell</tissue>
    </source>
</reference>
<dbReference type="Proteomes" id="UP001055712">
    <property type="component" value="Unassembled WGS sequence"/>
</dbReference>
<dbReference type="InterPro" id="IPR029063">
    <property type="entry name" value="SAM-dependent_MTases_sf"/>
</dbReference>